<dbReference type="GO" id="GO:0009052">
    <property type="term" value="P:pentose-phosphate shunt, non-oxidative branch"/>
    <property type="evidence" value="ECO:0007669"/>
    <property type="project" value="TreeGrafter"/>
</dbReference>
<gene>
    <name evidence="2" type="ORF">FANTH_14772</name>
</gene>
<evidence type="ECO:0008006" key="4">
    <source>
        <dbReference type="Google" id="ProtNLM"/>
    </source>
</evidence>
<keyword evidence="1" id="KW-0704">Schiff base</keyword>
<accession>A0A8H4YG51</accession>
<name>A0A8H4YG51_9HYPO</name>
<dbReference type="Proteomes" id="UP000573603">
    <property type="component" value="Unassembled WGS sequence"/>
</dbReference>
<protein>
    <recommendedName>
        <fullName evidence="4">Transaldolase</fullName>
    </recommendedName>
</protein>
<dbReference type="InterPro" id="IPR013785">
    <property type="entry name" value="Aldolase_TIM"/>
</dbReference>
<dbReference type="InterPro" id="IPR001585">
    <property type="entry name" value="TAL/FSA"/>
</dbReference>
<dbReference type="GO" id="GO:0004801">
    <property type="term" value="F:transaldolase activity"/>
    <property type="evidence" value="ECO:0007669"/>
    <property type="project" value="TreeGrafter"/>
</dbReference>
<organism evidence="2 3">
    <name type="scientific">Fusarium anthophilum</name>
    <dbReference type="NCBI Taxonomy" id="48485"/>
    <lineage>
        <taxon>Eukaryota</taxon>
        <taxon>Fungi</taxon>
        <taxon>Dikarya</taxon>
        <taxon>Ascomycota</taxon>
        <taxon>Pezizomycotina</taxon>
        <taxon>Sordariomycetes</taxon>
        <taxon>Hypocreomycetidae</taxon>
        <taxon>Hypocreales</taxon>
        <taxon>Nectriaceae</taxon>
        <taxon>Fusarium</taxon>
        <taxon>Fusarium fujikuroi species complex</taxon>
    </lineage>
</organism>
<dbReference type="GO" id="GO:0005975">
    <property type="term" value="P:carbohydrate metabolic process"/>
    <property type="evidence" value="ECO:0007669"/>
    <property type="project" value="InterPro"/>
</dbReference>
<dbReference type="Gene3D" id="3.20.20.70">
    <property type="entry name" value="Aldolase class I"/>
    <property type="match status" value="1"/>
</dbReference>
<dbReference type="PANTHER" id="PTHR10683:SF39">
    <property type="entry name" value="TRANSALDOLASE"/>
    <property type="match status" value="1"/>
</dbReference>
<evidence type="ECO:0000313" key="2">
    <source>
        <dbReference type="EMBL" id="KAF5227429.1"/>
    </source>
</evidence>
<keyword evidence="3" id="KW-1185">Reference proteome</keyword>
<sequence length="385" mass="42447">MREASRTQSSGQATPHGGFSKAFAFDTSDDGKGINIDIDSLDTEFLKTLSITPNDQTSNPRWLALQLESPSSAELIKTYLNELHDQEFLSICTRLAVGLCRRNVDLIRGRVLVQTSPSVAYDCQRTLDHARLYASEFARAGIPKDRYCIKIMATGPGLNAARILKDEGIATLGTGVFSVAQAVACSQAGCLFISPYYNEIRTFIDTSLWPKVADPALDHPFSNRIAQIVDAYQVLFQKTGQPQPLIKNAGFQSYQEVIASAELGCHSATVPLDLLEEMQKMKAGSLDLPETKNVAKLQYPYSKEADIFPSRLRPLLSSDACAQLEPGEKWLRTELHVDYLANDGKLLKETLEKDKAATRMVDDALALFTHCENEIKKALSPQASL</sequence>
<evidence type="ECO:0000313" key="3">
    <source>
        <dbReference type="Proteomes" id="UP000573603"/>
    </source>
</evidence>
<dbReference type="EMBL" id="JABEVY010000809">
    <property type="protein sequence ID" value="KAF5227429.1"/>
    <property type="molecule type" value="Genomic_DNA"/>
</dbReference>
<dbReference type="PANTHER" id="PTHR10683">
    <property type="entry name" value="TRANSALDOLASE"/>
    <property type="match status" value="1"/>
</dbReference>
<reference evidence="2 3" key="1">
    <citation type="journal article" date="2020" name="BMC Genomics">
        <title>Correction to: Identification and distribution of gene clusters required for synthesis of sphingolipid metabolism inhibitors in diverse species of the filamentous fungus Fusarium.</title>
        <authorList>
            <person name="Kim H.S."/>
            <person name="Lohmar J.M."/>
            <person name="Busman M."/>
            <person name="Brown D.W."/>
            <person name="Naumann T.A."/>
            <person name="Divon H.H."/>
            <person name="Lysoe E."/>
            <person name="Uhlig S."/>
            <person name="Proctor R.H."/>
        </authorList>
    </citation>
    <scope>NUCLEOTIDE SEQUENCE [LARGE SCALE GENOMIC DNA]</scope>
    <source>
        <strain evidence="2 3">NRRL 25214</strain>
    </source>
</reference>
<dbReference type="AlphaFoldDB" id="A0A8H4YG51"/>
<proteinExistence type="predicted"/>
<evidence type="ECO:0000256" key="1">
    <source>
        <dbReference type="ARBA" id="ARBA00023270"/>
    </source>
</evidence>
<dbReference type="Pfam" id="PF00923">
    <property type="entry name" value="TAL_FSA"/>
    <property type="match status" value="1"/>
</dbReference>
<comment type="caution">
    <text evidence="2">The sequence shown here is derived from an EMBL/GenBank/DDBJ whole genome shotgun (WGS) entry which is preliminary data.</text>
</comment>
<dbReference type="SUPFAM" id="SSF51569">
    <property type="entry name" value="Aldolase"/>
    <property type="match status" value="1"/>
</dbReference>